<dbReference type="SUPFAM" id="SSF56935">
    <property type="entry name" value="Porins"/>
    <property type="match status" value="1"/>
</dbReference>
<dbReference type="RefSeq" id="WP_340610192.1">
    <property type="nucleotide sequence ID" value="NZ_JBBNAW010000001.1"/>
</dbReference>
<dbReference type="InterPro" id="IPR010727">
    <property type="entry name" value="DUF1302"/>
</dbReference>
<dbReference type="EMBL" id="JBBNAW010000001">
    <property type="protein sequence ID" value="MEK2607912.1"/>
    <property type="molecule type" value="Genomic_DNA"/>
</dbReference>
<organism evidence="2 3">
    <name type="scientific">Pseudomonas shirazensis</name>
    <dbReference type="NCBI Taxonomy" id="2745494"/>
    <lineage>
        <taxon>Bacteria</taxon>
        <taxon>Pseudomonadati</taxon>
        <taxon>Pseudomonadota</taxon>
        <taxon>Gammaproteobacteria</taxon>
        <taxon>Pseudomonadales</taxon>
        <taxon>Pseudomonadaceae</taxon>
        <taxon>Pseudomonas</taxon>
    </lineage>
</organism>
<feature type="region of interest" description="Disordered" evidence="1">
    <location>
        <begin position="72"/>
        <end position="93"/>
    </location>
</feature>
<accession>A0ABU8ZVF1</accession>
<feature type="compositionally biased region" description="Polar residues" evidence="1">
    <location>
        <begin position="74"/>
        <end position="86"/>
    </location>
</feature>
<reference evidence="2 3" key="1">
    <citation type="submission" date="2024-03" db="EMBL/GenBank/DDBJ databases">
        <title>Screening, Identification and Application of a Plant Lactobacillus Strain.</title>
        <authorList>
            <person name="Li Y.L."/>
        </authorList>
    </citation>
    <scope>NUCLEOTIDE SEQUENCE [LARGE SCALE GENOMIC DNA]</scope>
    <source>
        <strain evidence="2 3">JDB</strain>
    </source>
</reference>
<comment type="caution">
    <text evidence="2">The sequence shown here is derived from an EMBL/GenBank/DDBJ whole genome shotgun (WGS) entry which is preliminary data.</text>
</comment>
<protein>
    <submittedName>
        <fullName evidence="2">DUF1302 family protein</fullName>
    </submittedName>
</protein>
<gene>
    <name evidence="2" type="ORF">WLF18_02165</name>
</gene>
<sequence>MKKNEACGAVSYSRAVQNSKINLRHPLNHISLSLGLLLASGLAPVASAMTLDINPEIEAEWTNTLKYSLGARTGSKNHTNLNNPNTDDSERNFDRGSLVMNRLDWLTELNLKYQNYTFNLSGVGWYDQVYNSSNKNDSPETANAFSVSNDHYTSDTEKWAGRNFRLMNAFVGAQYEVMDLPVSVRLGRHTLLWGESMFFSDNGIASAMAPVDVYKAMSVPNIKAQEVFLPVNQISASVLLNDEWTAEAFYQFKWEKSQLPPVGTFVSNADLLDEGGERIILGPGTYLYRGNDDEANAPQFGVSLRWRPSEYNLDLGAYAIRYNYKEPRVMTTLSGGFDPVTGSVGTYHLEYKEGIDLYGFSANTSVGNLNLGGEISYRHNIPLRSLASVLEPDVLGDTVNAQVSAIYVGGAGALWDNISYAGELAGHKLAKVTQNGDQRDTSLNSFAYGARGVITIDYFQVAPSLDLSVPIGIGYMFKGKSPTSGAFGNYSQDQGGDLTVGLAATYEQHWQASINYTTFFGNHDDNYYVGRDFVMATLSRSF</sequence>
<evidence type="ECO:0000313" key="2">
    <source>
        <dbReference type="EMBL" id="MEK2607912.1"/>
    </source>
</evidence>
<name>A0ABU8ZVF1_9PSED</name>
<dbReference type="Proteomes" id="UP001386972">
    <property type="component" value="Unassembled WGS sequence"/>
</dbReference>
<dbReference type="Pfam" id="PF06980">
    <property type="entry name" value="DUF1302"/>
    <property type="match status" value="1"/>
</dbReference>
<keyword evidence="3" id="KW-1185">Reference proteome</keyword>
<evidence type="ECO:0000313" key="3">
    <source>
        <dbReference type="Proteomes" id="UP001386972"/>
    </source>
</evidence>
<proteinExistence type="predicted"/>
<evidence type="ECO:0000256" key="1">
    <source>
        <dbReference type="SAM" id="MobiDB-lite"/>
    </source>
</evidence>